<keyword evidence="3" id="KW-0560">Oxidoreductase</keyword>
<feature type="non-terminal residue" evidence="5">
    <location>
        <position position="97"/>
    </location>
</feature>
<dbReference type="Proteomes" id="UP001589627">
    <property type="component" value="Unassembled WGS sequence"/>
</dbReference>
<evidence type="ECO:0000313" key="5">
    <source>
        <dbReference type="EMBL" id="MFB9839174.1"/>
    </source>
</evidence>
<dbReference type="InterPro" id="IPR016166">
    <property type="entry name" value="FAD-bd_PCMH"/>
</dbReference>
<comment type="caution">
    <text evidence="5">The sequence shown here is derived from an EMBL/GenBank/DDBJ whole genome shotgun (WGS) entry which is preliminary data.</text>
</comment>
<dbReference type="InterPro" id="IPR036318">
    <property type="entry name" value="FAD-bd_PCMH-like_sf"/>
</dbReference>
<organism evidence="5 6">
    <name type="scientific">Actinoallomurus acaciae</name>
    <dbReference type="NCBI Taxonomy" id="502577"/>
    <lineage>
        <taxon>Bacteria</taxon>
        <taxon>Bacillati</taxon>
        <taxon>Actinomycetota</taxon>
        <taxon>Actinomycetes</taxon>
        <taxon>Streptosporangiales</taxon>
        <taxon>Thermomonosporaceae</taxon>
        <taxon>Actinoallomurus</taxon>
    </lineage>
</organism>
<dbReference type="PROSITE" id="PS51387">
    <property type="entry name" value="FAD_PCMH"/>
    <property type="match status" value="1"/>
</dbReference>
<evidence type="ECO:0000256" key="1">
    <source>
        <dbReference type="ARBA" id="ARBA00022630"/>
    </source>
</evidence>
<evidence type="ECO:0000256" key="3">
    <source>
        <dbReference type="ARBA" id="ARBA00023002"/>
    </source>
</evidence>
<feature type="domain" description="FAD-binding PCMH-type" evidence="4">
    <location>
        <begin position="1"/>
        <end position="97"/>
    </location>
</feature>
<gene>
    <name evidence="5" type="ORF">ACFFNX_44220</name>
</gene>
<keyword evidence="1" id="KW-0285">Flavoprotein</keyword>
<reference evidence="5 6" key="1">
    <citation type="submission" date="2024-09" db="EMBL/GenBank/DDBJ databases">
        <authorList>
            <person name="Sun Q."/>
            <person name="Mori K."/>
        </authorList>
    </citation>
    <scope>NUCLEOTIDE SEQUENCE [LARGE SCALE GENOMIC DNA]</scope>
    <source>
        <strain evidence="5 6">TBRC 0563</strain>
    </source>
</reference>
<dbReference type="Pfam" id="PF00941">
    <property type="entry name" value="FAD_binding_5"/>
    <property type="match status" value="1"/>
</dbReference>
<dbReference type="InterPro" id="IPR002346">
    <property type="entry name" value="Mopterin_DH_FAD-bd"/>
</dbReference>
<proteinExistence type="predicted"/>
<keyword evidence="6" id="KW-1185">Reference proteome</keyword>
<evidence type="ECO:0000313" key="6">
    <source>
        <dbReference type="Proteomes" id="UP001589627"/>
    </source>
</evidence>
<dbReference type="SUPFAM" id="SSF56176">
    <property type="entry name" value="FAD-binding/transporter-associated domain-like"/>
    <property type="match status" value="1"/>
</dbReference>
<dbReference type="InterPro" id="IPR016167">
    <property type="entry name" value="FAD-bd_PCMH_sub1"/>
</dbReference>
<dbReference type="PANTHER" id="PTHR42659:SF2">
    <property type="entry name" value="XANTHINE DEHYDROGENASE SUBUNIT C-RELATED"/>
    <property type="match status" value="1"/>
</dbReference>
<protein>
    <submittedName>
        <fullName evidence="5">FAD binding domain-containing protein</fullName>
    </submittedName>
</protein>
<name>A0ABV5YVQ4_9ACTN</name>
<dbReference type="RefSeq" id="WP_378212255.1">
    <property type="nucleotide sequence ID" value="NZ_JBHLZP010000653.1"/>
</dbReference>
<dbReference type="PANTHER" id="PTHR42659">
    <property type="entry name" value="XANTHINE DEHYDROGENASE SUBUNIT C-RELATED"/>
    <property type="match status" value="1"/>
</dbReference>
<dbReference type="EMBL" id="JBHLZP010000653">
    <property type="protein sequence ID" value="MFB9839174.1"/>
    <property type="molecule type" value="Genomic_DNA"/>
</dbReference>
<dbReference type="InterPro" id="IPR051312">
    <property type="entry name" value="Diverse_Substr_Oxidored"/>
</dbReference>
<evidence type="ECO:0000256" key="2">
    <source>
        <dbReference type="ARBA" id="ARBA00022827"/>
    </source>
</evidence>
<accession>A0ABV5YVQ4</accession>
<evidence type="ECO:0000259" key="4">
    <source>
        <dbReference type="PROSITE" id="PS51387"/>
    </source>
</evidence>
<keyword evidence="2" id="KW-0274">FAD</keyword>
<sequence>MKPPPFDHHAPETLEEALDVLARAGEDAKVLAGGQSLIPLLNMRLAAPAHLVDINRVTALDTLEATAAGVRVGALARHARVERSEEAAGVLPLLRAA</sequence>
<dbReference type="Gene3D" id="3.30.43.10">
    <property type="entry name" value="Uridine Diphospho-n-acetylenolpyruvylglucosamine Reductase, domain 2"/>
    <property type="match status" value="1"/>
</dbReference>